<dbReference type="HOGENOM" id="CLU_2937896_0_0_10"/>
<feature type="transmembrane region" description="Helical" evidence="1">
    <location>
        <begin position="6"/>
        <end position="32"/>
    </location>
</feature>
<keyword evidence="1" id="KW-0472">Membrane</keyword>
<name>G6B1M9_9BACT</name>
<dbReference type="EMBL" id="AFZZ01000248">
    <property type="protein sequence ID" value="EHJ36135.1"/>
    <property type="molecule type" value="Genomic_DNA"/>
</dbReference>
<dbReference type="Proteomes" id="UP000004407">
    <property type="component" value="Unassembled WGS sequence"/>
</dbReference>
<protein>
    <submittedName>
        <fullName evidence="2">Uncharacterized protein</fullName>
    </submittedName>
</protein>
<keyword evidence="1" id="KW-0812">Transmembrane</keyword>
<proteinExistence type="predicted"/>
<keyword evidence="1" id="KW-1133">Transmembrane helix</keyword>
<reference evidence="2 3" key="1">
    <citation type="submission" date="2011-08" db="EMBL/GenBank/DDBJ databases">
        <authorList>
            <person name="Weinstock G."/>
            <person name="Sodergren E."/>
            <person name="Clifton S."/>
            <person name="Fulton L."/>
            <person name="Fulton B."/>
            <person name="Courtney L."/>
            <person name="Fronick C."/>
            <person name="Harrison M."/>
            <person name="Strong C."/>
            <person name="Farmer C."/>
            <person name="Delahaunty K."/>
            <person name="Markovic C."/>
            <person name="Hall O."/>
            <person name="Minx P."/>
            <person name="Tomlinson C."/>
            <person name="Mitreva M."/>
            <person name="Hou S."/>
            <person name="Chen J."/>
            <person name="Wollam A."/>
            <person name="Pepin K.H."/>
            <person name="Johnson M."/>
            <person name="Bhonagiri V."/>
            <person name="Zhang X."/>
            <person name="Suruliraj S."/>
            <person name="Warren W."/>
            <person name="Chinwalla A."/>
            <person name="Mardis E.R."/>
            <person name="Wilson R.K."/>
        </authorList>
    </citation>
    <scope>NUCLEOTIDE SEQUENCE [LARGE SCALE GENOMIC DNA]</scope>
    <source>
        <strain evidence="2 3">DSM 18206</strain>
    </source>
</reference>
<evidence type="ECO:0000313" key="2">
    <source>
        <dbReference type="EMBL" id="EHJ36135.1"/>
    </source>
</evidence>
<dbReference type="AlphaFoldDB" id="G6B1M9"/>
<sequence length="60" mass="6526">MLIPYGVLLLIVSLFVGGYGFPAVAIAIYSAYLRCLRQGYHRIMGCSAYGKNAVGSYYSP</sequence>
<evidence type="ECO:0000313" key="3">
    <source>
        <dbReference type="Proteomes" id="UP000004407"/>
    </source>
</evidence>
<organism evidence="2 3">
    <name type="scientific">Leyella stercorea DSM 18206</name>
    <dbReference type="NCBI Taxonomy" id="1002367"/>
    <lineage>
        <taxon>Bacteria</taxon>
        <taxon>Pseudomonadati</taxon>
        <taxon>Bacteroidota</taxon>
        <taxon>Bacteroidia</taxon>
        <taxon>Bacteroidales</taxon>
        <taxon>Prevotellaceae</taxon>
        <taxon>Leyella</taxon>
    </lineage>
</organism>
<comment type="caution">
    <text evidence="2">The sequence shown here is derived from an EMBL/GenBank/DDBJ whole genome shotgun (WGS) entry which is preliminary data.</text>
</comment>
<gene>
    <name evidence="2" type="ORF">HMPREF0673_02805</name>
</gene>
<evidence type="ECO:0000256" key="1">
    <source>
        <dbReference type="SAM" id="Phobius"/>
    </source>
</evidence>
<accession>G6B1M9</accession>